<accession>A0A9P7MM12</accession>
<keyword evidence="4" id="KW-1185">Reference proteome</keyword>
<evidence type="ECO:0000313" key="3">
    <source>
        <dbReference type="EMBL" id="KAG5958804.1"/>
    </source>
</evidence>
<sequence>MQFLALFLASASVVFADFPPDPTSSPSSSYTAAAVSLPHWCNYGWSGDGSCEKKGQNTYCCSSTQKGDFAIWRDVKEPSKNDKGRYDCLDFGIVYCA</sequence>
<dbReference type="Proteomes" id="UP000742024">
    <property type="component" value="Unassembled WGS sequence"/>
</dbReference>
<dbReference type="Proteomes" id="UP000784919">
    <property type="component" value="Unassembled WGS sequence"/>
</dbReference>
<name>A0A9P7MM12_9HYPO</name>
<dbReference type="OrthoDB" id="4953885at2759"/>
<keyword evidence="1" id="KW-0732">Signal</keyword>
<dbReference type="EMBL" id="SRPR01000623">
    <property type="protein sequence ID" value="KAG5951575.1"/>
    <property type="molecule type" value="Genomic_DNA"/>
</dbReference>
<feature type="signal peptide" evidence="1">
    <location>
        <begin position="1"/>
        <end position="16"/>
    </location>
</feature>
<evidence type="ECO:0000313" key="5">
    <source>
        <dbReference type="Proteomes" id="UP000784919"/>
    </source>
</evidence>
<dbReference type="AlphaFoldDB" id="A0A9P7MM12"/>
<reference evidence="3 4" key="1">
    <citation type="journal article" date="2020" name="bioRxiv">
        <title>Whole genome comparisons of ergot fungi reveals the divergence and evolution of species within the genus Claviceps are the result of varying mechanisms driving genome evolution and host range expansion.</title>
        <authorList>
            <person name="Wyka S.A."/>
            <person name="Mondo S.J."/>
            <person name="Liu M."/>
            <person name="Dettman J."/>
            <person name="Nalam V."/>
            <person name="Broders K.D."/>
        </authorList>
    </citation>
    <scope>NUCLEOTIDE SEQUENCE</scope>
    <source>
        <strain evidence="3">CCC 1102</strain>
        <strain evidence="2 4">LM583</strain>
    </source>
</reference>
<organism evidence="3 5">
    <name type="scientific">Claviceps arundinis</name>
    <dbReference type="NCBI Taxonomy" id="1623583"/>
    <lineage>
        <taxon>Eukaryota</taxon>
        <taxon>Fungi</taxon>
        <taxon>Dikarya</taxon>
        <taxon>Ascomycota</taxon>
        <taxon>Pezizomycotina</taxon>
        <taxon>Sordariomycetes</taxon>
        <taxon>Hypocreomycetidae</taxon>
        <taxon>Hypocreales</taxon>
        <taxon>Clavicipitaceae</taxon>
        <taxon>Claviceps</taxon>
    </lineage>
</organism>
<comment type="caution">
    <text evidence="3">The sequence shown here is derived from an EMBL/GenBank/DDBJ whole genome shotgun (WGS) entry which is preliminary data.</text>
</comment>
<evidence type="ECO:0000313" key="4">
    <source>
        <dbReference type="Proteomes" id="UP000742024"/>
    </source>
</evidence>
<evidence type="ECO:0000256" key="1">
    <source>
        <dbReference type="SAM" id="SignalP"/>
    </source>
</evidence>
<proteinExistence type="predicted"/>
<protein>
    <submittedName>
        <fullName evidence="3">Uncharacterized protein</fullName>
    </submittedName>
</protein>
<feature type="chain" id="PRO_5040486520" evidence="1">
    <location>
        <begin position="17"/>
        <end position="97"/>
    </location>
</feature>
<gene>
    <name evidence="3" type="ORF">E4U56_005325</name>
    <name evidence="2" type="ORF">E4U57_006825</name>
</gene>
<dbReference type="EMBL" id="SRPS01000372">
    <property type="protein sequence ID" value="KAG5958804.1"/>
    <property type="molecule type" value="Genomic_DNA"/>
</dbReference>
<evidence type="ECO:0000313" key="2">
    <source>
        <dbReference type="EMBL" id="KAG5951575.1"/>
    </source>
</evidence>